<reference evidence="12" key="1">
    <citation type="journal article" date="2011" name="Environ. Microbiol.">
        <title>Time-series analyses of Monterey Bay coastal microbial picoplankton using a 'genome proxy' microarray.</title>
        <authorList>
            <person name="Rich V.I."/>
            <person name="Pham V.D."/>
            <person name="Eppley J."/>
            <person name="Shi Y."/>
            <person name="DeLong E.F."/>
        </authorList>
    </citation>
    <scope>NUCLEOTIDE SEQUENCE</scope>
</reference>
<evidence type="ECO:0000256" key="9">
    <source>
        <dbReference type="SAM" id="MobiDB-lite"/>
    </source>
</evidence>
<evidence type="ECO:0000256" key="10">
    <source>
        <dbReference type="SAM" id="SignalP"/>
    </source>
</evidence>
<feature type="domain" description="PpiC" evidence="11">
    <location>
        <begin position="143"/>
        <end position="233"/>
    </location>
</feature>
<feature type="chain" id="PRO_5003143135" description="Parvulin-like PPIase" evidence="10">
    <location>
        <begin position="25"/>
        <end position="293"/>
    </location>
</feature>
<dbReference type="PANTHER" id="PTHR47245">
    <property type="entry name" value="PEPTIDYLPROLYL ISOMERASE"/>
    <property type="match status" value="1"/>
</dbReference>
<dbReference type="InterPro" id="IPR046357">
    <property type="entry name" value="PPIase_dom_sf"/>
</dbReference>
<name>E0XSN6_9PROT</name>
<feature type="signal peptide" evidence="10">
    <location>
        <begin position="1"/>
        <end position="24"/>
    </location>
</feature>
<dbReference type="Pfam" id="PF13616">
    <property type="entry name" value="Rotamase_3"/>
    <property type="match status" value="1"/>
</dbReference>
<dbReference type="SUPFAM" id="SSF109998">
    <property type="entry name" value="Triger factor/SurA peptide-binding domain-like"/>
    <property type="match status" value="1"/>
</dbReference>
<dbReference type="SUPFAM" id="SSF54534">
    <property type="entry name" value="FKBP-like"/>
    <property type="match status" value="1"/>
</dbReference>
<sequence>MLLRALPAVIVASAAFILSTGHLAAQSVRDRLAKDVVVATVNGEQILSGHLLQAFQNLPRKHRQRGLRAVYGELLEQLIENRLLTYHGRENNLSGDAEVKALVKEAEDQIVARVYLNRLISQSITDSKLKVRYEELVKNTPSHEEVRARHILVSTEQEAQEVLKLLAGGQPFEEVAKTHSKDPAASRGGDLGYFRSSDMVKPFSAAAFAMKPGETSASPVKTEFGWHVIKVEDRRQSSVPPFDRLRPQIARDLGRRIAIEILNAARNGSEIQRFSLDGQPLPPPSAQQQPATK</sequence>
<accession>E0XSN6</accession>
<evidence type="ECO:0000256" key="7">
    <source>
        <dbReference type="ARBA" id="ARBA00031484"/>
    </source>
</evidence>
<evidence type="ECO:0000313" key="12">
    <source>
        <dbReference type="EMBL" id="ADI17427.1"/>
    </source>
</evidence>
<keyword evidence="5 8" id="KW-0697">Rotamase</keyword>
<dbReference type="EMBL" id="GU474864">
    <property type="protein sequence ID" value="ADI17427.1"/>
    <property type="molecule type" value="Genomic_DNA"/>
</dbReference>
<comment type="catalytic activity">
    <reaction evidence="1">
        <text>[protein]-peptidylproline (omega=180) = [protein]-peptidylproline (omega=0)</text>
        <dbReference type="Rhea" id="RHEA:16237"/>
        <dbReference type="Rhea" id="RHEA-COMP:10747"/>
        <dbReference type="Rhea" id="RHEA-COMP:10748"/>
        <dbReference type="ChEBI" id="CHEBI:83833"/>
        <dbReference type="ChEBI" id="CHEBI:83834"/>
        <dbReference type="EC" id="5.2.1.8"/>
    </reaction>
</comment>
<dbReference type="InterPro" id="IPR027304">
    <property type="entry name" value="Trigger_fact/SurA_dom_sf"/>
</dbReference>
<evidence type="ECO:0000256" key="5">
    <source>
        <dbReference type="ARBA" id="ARBA00023110"/>
    </source>
</evidence>
<keyword evidence="8 12" id="KW-0413">Isomerase</keyword>
<keyword evidence="10" id="KW-0732">Signal</keyword>
<dbReference type="EC" id="5.2.1.8" evidence="3"/>
<comment type="similarity">
    <text evidence="2">Belongs to the PpiC/parvulin rotamase family.</text>
</comment>
<dbReference type="PANTHER" id="PTHR47245:SF2">
    <property type="entry name" value="PEPTIDYL-PROLYL CIS-TRANS ISOMERASE HP_0175-RELATED"/>
    <property type="match status" value="1"/>
</dbReference>
<dbReference type="Gene3D" id="3.10.50.40">
    <property type="match status" value="1"/>
</dbReference>
<evidence type="ECO:0000256" key="2">
    <source>
        <dbReference type="ARBA" id="ARBA00007656"/>
    </source>
</evidence>
<evidence type="ECO:0000256" key="8">
    <source>
        <dbReference type="PROSITE-ProRule" id="PRU00278"/>
    </source>
</evidence>
<dbReference type="AlphaFoldDB" id="E0XSN6"/>
<feature type="region of interest" description="Disordered" evidence="9">
    <location>
        <begin position="273"/>
        <end position="293"/>
    </location>
</feature>
<evidence type="ECO:0000256" key="6">
    <source>
        <dbReference type="ARBA" id="ARBA00030642"/>
    </source>
</evidence>
<evidence type="ECO:0000256" key="4">
    <source>
        <dbReference type="ARBA" id="ARBA00018370"/>
    </source>
</evidence>
<organism evidence="12">
    <name type="scientific">uncultured Rhodospirillales bacterium HF0070_31K06</name>
    <dbReference type="NCBI Taxonomy" id="710786"/>
    <lineage>
        <taxon>Bacteria</taxon>
        <taxon>Pseudomonadati</taxon>
        <taxon>Pseudomonadota</taxon>
        <taxon>Alphaproteobacteria</taxon>
        <taxon>Rhodospirillales</taxon>
        <taxon>environmental samples</taxon>
    </lineage>
</organism>
<dbReference type="InterPro" id="IPR050245">
    <property type="entry name" value="PrsA_foldase"/>
</dbReference>
<evidence type="ECO:0000256" key="1">
    <source>
        <dbReference type="ARBA" id="ARBA00000971"/>
    </source>
</evidence>
<evidence type="ECO:0000259" key="11">
    <source>
        <dbReference type="PROSITE" id="PS50198"/>
    </source>
</evidence>
<dbReference type="GO" id="GO:0003755">
    <property type="term" value="F:peptidyl-prolyl cis-trans isomerase activity"/>
    <property type="evidence" value="ECO:0007669"/>
    <property type="project" value="UniProtKB-KW"/>
</dbReference>
<evidence type="ECO:0000256" key="3">
    <source>
        <dbReference type="ARBA" id="ARBA00013194"/>
    </source>
</evidence>
<protein>
    <recommendedName>
        <fullName evidence="4">Parvulin-like PPIase</fullName>
        <ecNumber evidence="3">5.2.1.8</ecNumber>
    </recommendedName>
    <alternativeName>
        <fullName evidence="6">Peptidyl-prolyl cis-trans isomerase plp</fullName>
    </alternativeName>
    <alternativeName>
        <fullName evidence="7">Rotamase plp</fullName>
    </alternativeName>
</protein>
<proteinExistence type="inferred from homology"/>
<dbReference type="PROSITE" id="PS50198">
    <property type="entry name" value="PPIC_PPIASE_2"/>
    <property type="match status" value="1"/>
</dbReference>
<dbReference type="InterPro" id="IPR000297">
    <property type="entry name" value="PPIase_PpiC"/>
</dbReference>